<evidence type="ECO:0000256" key="3">
    <source>
        <dbReference type="ARBA" id="ARBA00022475"/>
    </source>
</evidence>
<feature type="region of interest" description="Disordered" evidence="8">
    <location>
        <begin position="272"/>
        <end position="311"/>
    </location>
</feature>
<dbReference type="PANTHER" id="PTHR43386:SF25">
    <property type="entry name" value="PEPTIDE ABC TRANSPORTER PERMEASE PROTEIN"/>
    <property type="match status" value="1"/>
</dbReference>
<evidence type="ECO:0000313" key="11">
    <source>
        <dbReference type="Proteomes" id="UP000199323"/>
    </source>
</evidence>
<dbReference type="STRING" id="380248.SAMN05216251_10433"/>
<dbReference type="Gene3D" id="1.10.3720.10">
    <property type="entry name" value="MetI-like"/>
    <property type="match status" value="1"/>
</dbReference>
<keyword evidence="4 7" id="KW-0812">Transmembrane</keyword>
<dbReference type="GO" id="GO:0055085">
    <property type="term" value="P:transmembrane transport"/>
    <property type="evidence" value="ECO:0007669"/>
    <property type="project" value="InterPro"/>
</dbReference>
<dbReference type="AlphaFoldDB" id="A0A1I2BVP6"/>
<dbReference type="GO" id="GO:0005886">
    <property type="term" value="C:plasma membrane"/>
    <property type="evidence" value="ECO:0007669"/>
    <property type="project" value="UniProtKB-SubCell"/>
</dbReference>
<keyword evidence="5 7" id="KW-1133">Transmembrane helix</keyword>
<dbReference type="InterPro" id="IPR050366">
    <property type="entry name" value="BP-dependent_transpt_permease"/>
</dbReference>
<evidence type="ECO:0000256" key="8">
    <source>
        <dbReference type="SAM" id="MobiDB-lite"/>
    </source>
</evidence>
<dbReference type="SUPFAM" id="SSF161098">
    <property type="entry name" value="MetI-like"/>
    <property type="match status" value="1"/>
</dbReference>
<feature type="transmembrane region" description="Helical" evidence="7">
    <location>
        <begin position="138"/>
        <end position="154"/>
    </location>
</feature>
<dbReference type="PROSITE" id="PS50928">
    <property type="entry name" value="ABC_TM1"/>
    <property type="match status" value="1"/>
</dbReference>
<keyword evidence="3" id="KW-1003">Cell membrane</keyword>
<feature type="compositionally biased region" description="Basic and acidic residues" evidence="8">
    <location>
        <begin position="294"/>
        <end position="311"/>
    </location>
</feature>
<comment type="subcellular location">
    <subcellularLocation>
        <location evidence="1 7">Cell membrane</location>
        <topology evidence="1 7">Multi-pass membrane protein</topology>
    </subcellularLocation>
</comment>
<dbReference type="Pfam" id="PF00528">
    <property type="entry name" value="BPD_transp_1"/>
    <property type="match status" value="1"/>
</dbReference>
<keyword evidence="11" id="KW-1185">Reference proteome</keyword>
<feature type="transmembrane region" description="Helical" evidence="7">
    <location>
        <begin position="77"/>
        <end position="101"/>
    </location>
</feature>
<protein>
    <submittedName>
        <fullName evidence="10">Peptide/nickel transport system permease protein</fullName>
    </submittedName>
</protein>
<evidence type="ECO:0000256" key="6">
    <source>
        <dbReference type="ARBA" id="ARBA00023136"/>
    </source>
</evidence>
<dbReference type="Pfam" id="PF12911">
    <property type="entry name" value="OppC_N"/>
    <property type="match status" value="1"/>
</dbReference>
<evidence type="ECO:0000313" key="10">
    <source>
        <dbReference type="EMBL" id="SFE60075.1"/>
    </source>
</evidence>
<keyword evidence="6 7" id="KW-0472">Membrane</keyword>
<evidence type="ECO:0000256" key="5">
    <source>
        <dbReference type="ARBA" id="ARBA00022989"/>
    </source>
</evidence>
<dbReference type="RefSeq" id="WP_093712739.1">
    <property type="nucleotide sequence ID" value="NZ_FONG01000004.1"/>
</dbReference>
<organism evidence="10 11">
    <name type="scientific">Actinacidiphila alni</name>
    <dbReference type="NCBI Taxonomy" id="380248"/>
    <lineage>
        <taxon>Bacteria</taxon>
        <taxon>Bacillati</taxon>
        <taxon>Actinomycetota</taxon>
        <taxon>Actinomycetes</taxon>
        <taxon>Kitasatosporales</taxon>
        <taxon>Streptomycetaceae</taxon>
        <taxon>Actinacidiphila</taxon>
    </lineage>
</organism>
<sequence length="311" mass="31710">MRTLRRTGRMPAARVALAVLAVVALLAVLGGVLAPQDPLAQDTTRVLQGPSGAHLLGTDYLGRDVLSRLLAGTGRSVFGAVESVGAAMVLGVVPGLASLWLGRSFEWSALRVVDALMTLPFTLFAIAAVGVFGNGLHQAMLALGVLLAPLFFRVSRAAALGLKQAQYVEAAELMGASRGRILRTHIAAKVLPTIAVTTAHALATALLTVASLTFLGVGVQPPAPTWGGMLASDLGYLAQQPWAPALPGVLIMITVGALNLLADAVRDSGAAQAAEPAAGGSAGGTSTGAPDDVPAARDARERKADERVVTV</sequence>
<gene>
    <name evidence="10" type="ORF">SAMN05216251_10433</name>
</gene>
<dbReference type="EMBL" id="FONG01000004">
    <property type="protein sequence ID" value="SFE60075.1"/>
    <property type="molecule type" value="Genomic_DNA"/>
</dbReference>
<feature type="domain" description="ABC transmembrane type-1" evidence="9">
    <location>
        <begin position="73"/>
        <end position="262"/>
    </location>
</feature>
<keyword evidence="2 7" id="KW-0813">Transport</keyword>
<comment type="similarity">
    <text evidence="7">Belongs to the binding-protein-dependent transport system permease family.</text>
</comment>
<reference evidence="10 11" key="1">
    <citation type="submission" date="2016-10" db="EMBL/GenBank/DDBJ databases">
        <authorList>
            <person name="de Groot N.N."/>
        </authorList>
    </citation>
    <scope>NUCLEOTIDE SEQUENCE [LARGE SCALE GENOMIC DNA]</scope>
    <source>
        <strain evidence="10 11">CGMCC 4.3510</strain>
    </source>
</reference>
<dbReference type="InterPro" id="IPR000515">
    <property type="entry name" value="MetI-like"/>
</dbReference>
<dbReference type="OrthoDB" id="9812701at2"/>
<dbReference type="InterPro" id="IPR025966">
    <property type="entry name" value="OppC_N"/>
</dbReference>
<evidence type="ECO:0000256" key="2">
    <source>
        <dbReference type="ARBA" id="ARBA00022448"/>
    </source>
</evidence>
<evidence type="ECO:0000256" key="1">
    <source>
        <dbReference type="ARBA" id="ARBA00004651"/>
    </source>
</evidence>
<dbReference type="InterPro" id="IPR035906">
    <property type="entry name" value="MetI-like_sf"/>
</dbReference>
<dbReference type="PANTHER" id="PTHR43386">
    <property type="entry name" value="OLIGOPEPTIDE TRANSPORT SYSTEM PERMEASE PROTEIN APPC"/>
    <property type="match status" value="1"/>
</dbReference>
<accession>A0A1I2BVP6</accession>
<evidence type="ECO:0000256" key="4">
    <source>
        <dbReference type="ARBA" id="ARBA00022692"/>
    </source>
</evidence>
<proteinExistence type="inferred from homology"/>
<feature type="transmembrane region" description="Helical" evidence="7">
    <location>
        <begin position="113"/>
        <end position="132"/>
    </location>
</feature>
<evidence type="ECO:0000259" key="9">
    <source>
        <dbReference type="PROSITE" id="PS50928"/>
    </source>
</evidence>
<name>A0A1I2BVP6_9ACTN</name>
<evidence type="ECO:0000256" key="7">
    <source>
        <dbReference type="RuleBase" id="RU363032"/>
    </source>
</evidence>
<feature type="transmembrane region" description="Helical" evidence="7">
    <location>
        <begin position="242"/>
        <end position="262"/>
    </location>
</feature>
<feature type="transmembrane region" description="Helical" evidence="7">
    <location>
        <begin position="190"/>
        <end position="217"/>
    </location>
</feature>
<dbReference type="CDD" id="cd06261">
    <property type="entry name" value="TM_PBP2"/>
    <property type="match status" value="1"/>
</dbReference>
<dbReference type="Proteomes" id="UP000199323">
    <property type="component" value="Unassembled WGS sequence"/>
</dbReference>